<evidence type="ECO:0000313" key="2">
    <source>
        <dbReference type="EMBL" id="MBD7914819.1"/>
    </source>
</evidence>
<keyword evidence="3" id="KW-1185">Reference proteome</keyword>
<keyword evidence="1" id="KW-0812">Transmembrane</keyword>
<sequence>MKKSKILLFLILGIFIFLICNDMSVFDTFTISPKSEEISYDINIKDLIDYINSLELTEDKVNEITEDSKIIIGDIKGKTAFSDYKIKEILKIYKHFNNIANNLNLKIDFSIKSGDFTLKEKKNGNEIFTGNVSEVKKYFKYIKDNTAISSLDAFSNIDNENLINNIVDKVLYKESNIVISDSEKYTNENYLNQNSLNEEGLVKNEVSSINNSSKNTKSFFVQTIILVALFFIIIIAYIKIR</sequence>
<evidence type="ECO:0000256" key="1">
    <source>
        <dbReference type="SAM" id="Phobius"/>
    </source>
</evidence>
<reference evidence="2 3" key="1">
    <citation type="submission" date="2020-08" db="EMBL/GenBank/DDBJ databases">
        <title>A Genomic Blueprint of the Chicken Gut Microbiome.</title>
        <authorList>
            <person name="Gilroy R."/>
            <person name="Ravi A."/>
            <person name="Getino M."/>
            <person name="Pursley I."/>
            <person name="Horton D.L."/>
            <person name="Alikhan N.-F."/>
            <person name="Baker D."/>
            <person name="Gharbi K."/>
            <person name="Hall N."/>
            <person name="Watson M."/>
            <person name="Adriaenssens E.M."/>
            <person name="Foster-Nyarko E."/>
            <person name="Jarju S."/>
            <person name="Secka A."/>
            <person name="Antonio M."/>
            <person name="Oren A."/>
            <person name="Chaudhuri R."/>
            <person name="La Ragione R.M."/>
            <person name="Hildebrand F."/>
            <person name="Pallen M.J."/>
        </authorList>
    </citation>
    <scope>NUCLEOTIDE SEQUENCE [LARGE SCALE GENOMIC DNA]</scope>
    <source>
        <strain evidence="2 3">Sa3CUN1</strain>
    </source>
</reference>
<organism evidence="2 3">
    <name type="scientific">Clostridium gallinarum</name>
    <dbReference type="NCBI Taxonomy" id="2762246"/>
    <lineage>
        <taxon>Bacteria</taxon>
        <taxon>Bacillati</taxon>
        <taxon>Bacillota</taxon>
        <taxon>Clostridia</taxon>
        <taxon>Eubacteriales</taxon>
        <taxon>Clostridiaceae</taxon>
        <taxon>Clostridium</taxon>
    </lineage>
</organism>
<dbReference type="RefSeq" id="WP_191749584.1">
    <property type="nucleotide sequence ID" value="NZ_JACSQZ010000017.1"/>
</dbReference>
<gene>
    <name evidence="2" type="ORF">H9660_06635</name>
</gene>
<dbReference type="EMBL" id="JACSQZ010000017">
    <property type="protein sequence ID" value="MBD7914819.1"/>
    <property type="molecule type" value="Genomic_DNA"/>
</dbReference>
<dbReference type="Proteomes" id="UP000640335">
    <property type="component" value="Unassembled WGS sequence"/>
</dbReference>
<proteinExistence type="predicted"/>
<feature type="transmembrane region" description="Helical" evidence="1">
    <location>
        <begin position="219"/>
        <end position="238"/>
    </location>
</feature>
<comment type="caution">
    <text evidence="2">The sequence shown here is derived from an EMBL/GenBank/DDBJ whole genome shotgun (WGS) entry which is preliminary data.</text>
</comment>
<keyword evidence="1" id="KW-0472">Membrane</keyword>
<accession>A0ABR8Q339</accession>
<evidence type="ECO:0000313" key="3">
    <source>
        <dbReference type="Proteomes" id="UP000640335"/>
    </source>
</evidence>
<name>A0ABR8Q339_9CLOT</name>
<evidence type="ECO:0008006" key="4">
    <source>
        <dbReference type="Google" id="ProtNLM"/>
    </source>
</evidence>
<protein>
    <recommendedName>
        <fullName evidence="4">Lipoprotein</fullName>
    </recommendedName>
</protein>
<keyword evidence="1" id="KW-1133">Transmembrane helix</keyword>